<proteinExistence type="predicted"/>
<dbReference type="EMBL" id="KN726556">
    <property type="protein sequence ID" value="KIH67829.1"/>
    <property type="molecule type" value="Genomic_DNA"/>
</dbReference>
<accession>A0A0C2H8B6</accession>
<sequence length="354" mass="40027">MRLMRYLEQFPFPSGTSNVIIYKDKQEVNVFKTVCSRLSRDSPLLSVAEASALIHVISWCKERDTSKNIPDAQHSIHRSSLHIETEFTEDAPRSRVVPRPLSTAISQRILSTSSGNSSCSSFGEHLEPAVVTSNNPMRGTTAACLAQKPLKRRGLTFKSGSNTTVSFEALALILLTLPPSRRRRLHHLIRFMNKIAANHCLQLDEHHSNRYAVLKGLSGSIISLGVGPSSLSPSQSIYLVTILLDYENEIFTVPDGLLVDVDIAIRERQRERVIPAEPYTECSSKPTNSVQFCEPIQVEDYDNQQRYLEENLLELLEQICSDENLTISEKRKRLKKLHNQKQSDMRGKRNCQQK</sequence>
<gene>
    <name evidence="1" type="ORF">ANCDUO_01840</name>
</gene>
<dbReference type="OrthoDB" id="524326at2759"/>
<dbReference type="Proteomes" id="UP000054047">
    <property type="component" value="Unassembled WGS sequence"/>
</dbReference>
<protein>
    <submittedName>
        <fullName evidence="1">Uncharacterized protein</fullName>
    </submittedName>
</protein>
<dbReference type="AlphaFoldDB" id="A0A0C2H8B6"/>
<reference evidence="1 2" key="1">
    <citation type="submission" date="2013-12" db="EMBL/GenBank/DDBJ databases">
        <title>Draft genome of the parsitic nematode Ancylostoma duodenale.</title>
        <authorList>
            <person name="Mitreva M."/>
        </authorList>
    </citation>
    <scope>NUCLEOTIDE SEQUENCE [LARGE SCALE GENOMIC DNA]</scope>
    <source>
        <strain evidence="1 2">Zhejiang</strain>
    </source>
</reference>
<dbReference type="PANTHER" id="PTHR16206">
    <property type="entry name" value="DEP DOMAIN-CONTAINING"/>
    <property type="match status" value="1"/>
</dbReference>
<dbReference type="PANTHER" id="PTHR16206:SF4">
    <property type="entry name" value="PROTEIN LET-99"/>
    <property type="match status" value="1"/>
</dbReference>
<organism evidence="1 2">
    <name type="scientific">Ancylostoma duodenale</name>
    <dbReference type="NCBI Taxonomy" id="51022"/>
    <lineage>
        <taxon>Eukaryota</taxon>
        <taxon>Metazoa</taxon>
        <taxon>Ecdysozoa</taxon>
        <taxon>Nematoda</taxon>
        <taxon>Chromadorea</taxon>
        <taxon>Rhabditida</taxon>
        <taxon>Rhabditina</taxon>
        <taxon>Rhabditomorpha</taxon>
        <taxon>Strongyloidea</taxon>
        <taxon>Ancylostomatidae</taxon>
        <taxon>Ancylostomatinae</taxon>
        <taxon>Ancylostoma</taxon>
    </lineage>
</organism>
<evidence type="ECO:0000313" key="2">
    <source>
        <dbReference type="Proteomes" id="UP000054047"/>
    </source>
</evidence>
<evidence type="ECO:0000313" key="1">
    <source>
        <dbReference type="EMBL" id="KIH67829.1"/>
    </source>
</evidence>
<keyword evidence="2" id="KW-1185">Reference proteome</keyword>
<name>A0A0C2H8B6_9BILA</name>